<name>A0A6I6A8Q8_9PLAN</name>
<dbReference type="Proteomes" id="UP000427281">
    <property type="component" value="Chromosome"/>
</dbReference>
<accession>A0A6I6A8Q8</accession>
<evidence type="ECO:0000313" key="2">
    <source>
        <dbReference type="Proteomes" id="UP000427281"/>
    </source>
</evidence>
<organism evidence="1 2">
    <name type="scientific">Gimesia benthica</name>
    <dbReference type="NCBI Taxonomy" id="2608982"/>
    <lineage>
        <taxon>Bacteria</taxon>
        <taxon>Pseudomonadati</taxon>
        <taxon>Planctomycetota</taxon>
        <taxon>Planctomycetia</taxon>
        <taxon>Planctomycetales</taxon>
        <taxon>Planctomycetaceae</taxon>
        <taxon>Gimesia</taxon>
    </lineage>
</organism>
<keyword evidence="2" id="KW-1185">Reference proteome</keyword>
<dbReference type="KEGG" id="gim:F1728_06485"/>
<evidence type="ECO:0000313" key="1">
    <source>
        <dbReference type="EMBL" id="QGQ22340.1"/>
    </source>
</evidence>
<gene>
    <name evidence="1" type="ORF">F1728_06485</name>
</gene>
<dbReference type="EMBL" id="CP043930">
    <property type="protein sequence ID" value="QGQ22340.1"/>
    <property type="molecule type" value="Genomic_DNA"/>
</dbReference>
<sequence length="241" mass="27200">MKDLLDIDSQPREEVAWWTCHKWNHTATEVAADALKDLLSDHPEITAELLQPIIENSDFWLKQIAQTVLEIEPEDDCEFKGLLECFQNAVDGECPPCLFEGLDLLWDRANKGLNIKSVVIEPEEGNIIELDSEKLIEAGILYGGKHELPDPHKYLLLSEGDSYADLAWLIKSQFFPIDECQSLSFSFELSDIASRYNISEEQAAELLSKSTEDVSEAMLSAGWNTLDKTASQMGYDKTEEL</sequence>
<dbReference type="RefSeq" id="WP_155363421.1">
    <property type="nucleotide sequence ID" value="NZ_CP043930.1"/>
</dbReference>
<reference evidence="1 2" key="1">
    <citation type="submission" date="2019-09" db="EMBL/GenBank/DDBJ databases">
        <title>Gimesia benthica sp. nov., a novel bacterium isolated from deep-sea water of the Northwest Indian Ocean.</title>
        <authorList>
            <person name="Dai X."/>
        </authorList>
    </citation>
    <scope>NUCLEOTIDE SEQUENCE [LARGE SCALE GENOMIC DNA]</scope>
    <source>
        <strain evidence="1 2">E7</strain>
    </source>
</reference>
<protein>
    <submittedName>
        <fullName evidence="1">Uncharacterized protein</fullName>
    </submittedName>
</protein>
<dbReference type="AlphaFoldDB" id="A0A6I6A8Q8"/>
<proteinExistence type="predicted"/>